<dbReference type="Proteomes" id="UP001156218">
    <property type="component" value="Chromosome"/>
</dbReference>
<reference evidence="4" key="4">
    <citation type="submission" date="2022-10" db="EMBL/GenBank/DDBJ databases">
        <title>Human gut microbiome strain richness.</title>
        <authorList>
            <person name="Chen-Liaw A."/>
        </authorList>
    </citation>
    <scope>NUCLEOTIDE SEQUENCE</scope>
    <source>
        <strain evidence="4">1001283st1_A3_1001283B150304_161114</strain>
    </source>
</reference>
<dbReference type="Proteomes" id="UP000440614">
    <property type="component" value="Unassembled WGS sequence"/>
</dbReference>
<reference evidence="10 11" key="2">
    <citation type="journal article" date="2019" name="Nat. Med.">
        <title>A library of human gut bacterial isolates paired with longitudinal multiomics data enables mechanistic microbiome research.</title>
        <authorList>
            <person name="Poyet M."/>
            <person name="Groussin M."/>
            <person name="Gibbons S.M."/>
            <person name="Avila-Pacheco J."/>
            <person name="Jiang X."/>
            <person name="Kearney S.M."/>
            <person name="Perrotta A.R."/>
            <person name="Berdy B."/>
            <person name="Zhao S."/>
            <person name="Lieberman T.D."/>
            <person name="Swanson P.K."/>
            <person name="Smith M."/>
            <person name="Roesemann S."/>
            <person name="Alexander J.E."/>
            <person name="Rich S.A."/>
            <person name="Livny J."/>
            <person name="Vlamakis H."/>
            <person name="Clish C."/>
            <person name="Bullock K."/>
            <person name="Deik A."/>
            <person name="Scott J."/>
            <person name="Pierce K.A."/>
            <person name="Xavier R.J."/>
            <person name="Alm E.J."/>
        </authorList>
    </citation>
    <scope>NUCLEOTIDE SEQUENCE [LARGE SCALE GENOMIC DNA]</scope>
    <source>
        <strain evidence="3 10">BIOML-A162</strain>
        <strain evidence="2 11">BIOML-A188</strain>
    </source>
</reference>
<dbReference type="EMBL" id="QSJP01000019">
    <property type="protein sequence ID" value="RHD84796.1"/>
    <property type="molecule type" value="Genomic_DNA"/>
</dbReference>
<reference evidence="8 9" key="1">
    <citation type="submission" date="2018-08" db="EMBL/GenBank/DDBJ databases">
        <title>A genome reference for cultivated species of the human gut microbiota.</title>
        <authorList>
            <person name="Zou Y."/>
            <person name="Xue W."/>
            <person name="Luo G."/>
        </authorList>
    </citation>
    <scope>NUCLEOTIDE SEQUENCE [LARGE SCALE GENOMIC DNA]</scope>
    <source>
        <strain evidence="6 8">AF37-12</strain>
        <strain evidence="5 9">AM30-26</strain>
    </source>
</reference>
<dbReference type="EMBL" id="QROV01000021">
    <property type="protein sequence ID" value="RHL56051.1"/>
    <property type="molecule type" value="Genomic_DNA"/>
</dbReference>
<evidence type="ECO:0000313" key="2">
    <source>
        <dbReference type="EMBL" id="KAB4307048.1"/>
    </source>
</evidence>
<evidence type="ECO:0000313" key="11">
    <source>
        <dbReference type="Proteomes" id="UP000440614"/>
    </source>
</evidence>
<evidence type="ECO:0000313" key="4">
    <source>
        <dbReference type="EMBL" id="MDC2238289.1"/>
    </source>
</evidence>
<evidence type="ECO:0000313" key="5">
    <source>
        <dbReference type="EMBL" id="RHD84796.1"/>
    </source>
</evidence>
<dbReference type="EMBL" id="WCRY01000009">
    <property type="protein sequence ID" value="KAB4482553.1"/>
    <property type="molecule type" value="Genomic_DNA"/>
</dbReference>
<evidence type="ECO:0000256" key="1">
    <source>
        <dbReference type="SAM" id="SignalP"/>
    </source>
</evidence>
<dbReference type="KEGG" id="btho:Btheta7330_00821"/>
<evidence type="ECO:0000313" key="12">
    <source>
        <dbReference type="Proteomes" id="UP001156218"/>
    </source>
</evidence>
<dbReference type="EMBL" id="WCSY01000026">
    <property type="protein sequence ID" value="KAB4307048.1"/>
    <property type="molecule type" value="Genomic_DNA"/>
</dbReference>
<evidence type="ECO:0000313" key="10">
    <source>
        <dbReference type="Proteomes" id="UP000436858"/>
    </source>
</evidence>
<dbReference type="Proteomes" id="UP001217776">
    <property type="component" value="Unassembled WGS sequence"/>
</dbReference>
<dbReference type="Proteomes" id="UP000284785">
    <property type="component" value="Unassembled WGS sequence"/>
</dbReference>
<accession>C6IRY6</accession>
<proteinExistence type="predicted"/>
<feature type="signal peptide" evidence="1">
    <location>
        <begin position="1"/>
        <end position="18"/>
    </location>
</feature>
<dbReference type="RefSeq" id="WP_008759691.1">
    <property type="nucleotide sequence ID" value="NZ_BAABXH010000001.1"/>
</dbReference>
<evidence type="ECO:0000313" key="9">
    <source>
        <dbReference type="Proteomes" id="UP000284785"/>
    </source>
</evidence>
<dbReference type="Proteomes" id="UP000283616">
    <property type="component" value="Unassembled WGS sequence"/>
</dbReference>
<reference evidence="7 12" key="3">
    <citation type="submission" date="2021-06" db="EMBL/GenBank/DDBJ databases">
        <title>Interrogation of the integrated mobile genetic elements in gut-associated Bacteroides with a consensus prediction approach.</title>
        <authorList>
            <person name="Campbell D.E."/>
            <person name="Leigh J.R."/>
            <person name="Kim T."/>
            <person name="England W."/>
            <person name="Whitaker R.J."/>
            <person name="Degnan P.H."/>
        </authorList>
    </citation>
    <scope>NUCLEOTIDE SEQUENCE [LARGE SCALE GENOMIC DNA]</scope>
    <source>
        <strain evidence="7 12">WAL8669</strain>
    </source>
</reference>
<dbReference type="Proteomes" id="UP000436858">
    <property type="component" value="Unassembled WGS sequence"/>
</dbReference>
<gene>
    <name evidence="6" type="ORF">DW011_17305</name>
    <name evidence="5" type="ORF">DW780_18900</name>
    <name evidence="3" type="ORF">GAN91_11170</name>
    <name evidence="2" type="ORF">GAO51_22045</name>
    <name evidence="7" type="ORF">KQP68_02360</name>
    <name evidence="4" type="ORF">PO127_21320</name>
</gene>
<evidence type="ECO:0000313" key="3">
    <source>
        <dbReference type="EMBL" id="KAB4482553.1"/>
    </source>
</evidence>
<dbReference type="EMBL" id="JAQNVG010000046">
    <property type="protein sequence ID" value="MDC2238289.1"/>
    <property type="molecule type" value="Genomic_DNA"/>
</dbReference>
<evidence type="ECO:0000313" key="6">
    <source>
        <dbReference type="EMBL" id="RHL56051.1"/>
    </source>
</evidence>
<evidence type="ECO:0000313" key="8">
    <source>
        <dbReference type="Proteomes" id="UP000283616"/>
    </source>
</evidence>
<sequence length="132" mass="15025">MKYIILIFLLAIVSCNDAEDDEIYINDFPHRISEPPLLDNKGDTAFIIMTPAEGWRLHAAGTVVNKDSIALNVKMTHTFLLEEDWFSIKKEQEDSVMTVIVDENTSGDIREIILWLSYIGSSMSTYTIKQNP</sequence>
<feature type="chain" id="PRO_5002966854" description="BACON domain-containing protein" evidence="1">
    <location>
        <begin position="19"/>
        <end position="132"/>
    </location>
</feature>
<dbReference type="AlphaFoldDB" id="A0A0P0ER40"/>
<evidence type="ECO:0008006" key="13">
    <source>
        <dbReference type="Google" id="ProtNLM"/>
    </source>
</evidence>
<protein>
    <recommendedName>
        <fullName evidence="13">BACON domain-containing protein</fullName>
    </recommendedName>
</protein>
<evidence type="ECO:0000313" key="7">
    <source>
        <dbReference type="EMBL" id="UYU67144.1"/>
    </source>
</evidence>
<accession>A0A0P0ER40</accession>
<dbReference type="PROSITE" id="PS51257">
    <property type="entry name" value="PROKAR_LIPOPROTEIN"/>
    <property type="match status" value="1"/>
</dbReference>
<keyword evidence="1" id="KW-0732">Signal</keyword>
<organism evidence="5 9">
    <name type="scientific">Bacteroides thetaiotaomicron</name>
    <dbReference type="NCBI Taxonomy" id="818"/>
    <lineage>
        <taxon>Bacteria</taxon>
        <taxon>Pseudomonadati</taxon>
        <taxon>Bacteroidota</taxon>
        <taxon>Bacteroidia</taxon>
        <taxon>Bacteroidales</taxon>
        <taxon>Bacteroidaceae</taxon>
        <taxon>Bacteroides</taxon>
    </lineage>
</organism>
<dbReference type="GeneID" id="60923387"/>
<name>A0A0P0ER40_BACT4</name>
<dbReference type="EMBL" id="CP083680">
    <property type="protein sequence ID" value="UYU67144.1"/>
    <property type="molecule type" value="Genomic_DNA"/>
</dbReference>